<keyword evidence="1" id="KW-0472">Membrane</keyword>
<reference evidence="2" key="1">
    <citation type="submission" date="2021-02" db="EMBL/GenBank/DDBJ databases">
        <authorList>
            <person name="Dougan E. K."/>
            <person name="Rhodes N."/>
            <person name="Thang M."/>
            <person name="Chan C."/>
        </authorList>
    </citation>
    <scope>NUCLEOTIDE SEQUENCE</scope>
</reference>
<feature type="transmembrane region" description="Helical" evidence="1">
    <location>
        <begin position="92"/>
        <end position="112"/>
    </location>
</feature>
<comment type="caution">
    <text evidence="2">The sequence shown here is derived from an EMBL/GenBank/DDBJ whole genome shotgun (WGS) entry which is preliminary data.</text>
</comment>
<feature type="transmembrane region" description="Helical" evidence="1">
    <location>
        <begin position="63"/>
        <end position="80"/>
    </location>
</feature>
<evidence type="ECO:0000313" key="3">
    <source>
        <dbReference type="Proteomes" id="UP000654075"/>
    </source>
</evidence>
<keyword evidence="1" id="KW-0812">Transmembrane</keyword>
<evidence type="ECO:0000313" key="2">
    <source>
        <dbReference type="EMBL" id="CAE8611147.1"/>
    </source>
</evidence>
<organism evidence="2 3">
    <name type="scientific">Polarella glacialis</name>
    <name type="common">Dinoflagellate</name>
    <dbReference type="NCBI Taxonomy" id="89957"/>
    <lineage>
        <taxon>Eukaryota</taxon>
        <taxon>Sar</taxon>
        <taxon>Alveolata</taxon>
        <taxon>Dinophyceae</taxon>
        <taxon>Suessiales</taxon>
        <taxon>Suessiaceae</taxon>
        <taxon>Polarella</taxon>
    </lineage>
</organism>
<dbReference type="AlphaFoldDB" id="A0A813FGX1"/>
<name>A0A813FGX1_POLGL</name>
<keyword evidence="1" id="KW-1133">Transmembrane helix</keyword>
<dbReference type="EMBL" id="CAJNNV010024933">
    <property type="protein sequence ID" value="CAE8611147.1"/>
    <property type="molecule type" value="Genomic_DNA"/>
</dbReference>
<accession>A0A813FGX1</accession>
<protein>
    <submittedName>
        <fullName evidence="2">Uncharacterized protein</fullName>
    </submittedName>
</protein>
<evidence type="ECO:0000256" key="1">
    <source>
        <dbReference type="SAM" id="Phobius"/>
    </source>
</evidence>
<proteinExistence type="predicted"/>
<gene>
    <name evidence="2" type="ORF">PGLA1383_LOCUS28956</name>
</gene>
<sequence>MVAGFRKHSGDPNGISVSSVLGRSAKSVIRHTTVRAKRWILTDFCSRISSCNSTHPLWTVNKVSPWSLCLVLSVLVVLINSDNVGRAVYARAMHALMAVVQLAMLLAVLYHYGGCRPFLGPKQHNNTAPSLKNSIPASFQ</sequence>
<keyword evidence="3" id="KW-1185">Reference proteome</keyword>
<dbReference type="Proteomes" id="UP000654075">
    <property type="component" value="Unassembled WGS sequence"/>
</dbReference>